<evidence type="ECO:0000313" key="2">
    <source>
        <dbReference type="Proteomes" id="UP000360750"/>
    </source>
</evidence>
<dbReference type="Gene3D" id="3.30.70.100">
    <property type="match status" value="1"/>
</dbReference>
<proteinExistence type="predicted"/>
<evidence type="ECO:0000313" key="1">
    <source>
        <dbReference type="EMBL" id="VFA89675.1"/>
    </source>
</evidence>
<sequence>MTDRTIFVVDQVVLKPGAAREFVAAYLSEYAPAATQRGLTLDRILVTPPVWLDDDTNTVTATWSVPGTRAWWQAAVAARHDPAPSKWWAQMAPMIAERTRTMAADAADVEGLCDV</sequence>
<accession>A0ABD7V5Y9</accession>
<evidence type="ECO:0008006" key="3">
    <source>
        <dbReference type="Google" id="ProtNLM"/>
    </source>
</evidence>
<name>A0ABD7V5Y9_9ACTN</name>
<reference evidence="1 2" key="1">
    <citation type="submission" date="2019-02" db="EMBL/GenBank/DDBJ databases">
        <authorList>
            <consortium name="Pathogen Informatics"/>
        </authorList>
    </citation>
    <scope>NUCLEOTIDE SEQUENCE [LARGE SCALE GENOMIC DNA]</scope>
    <source>
        <strain evidence="1 2">3012STDY6756503</strain>
    </source>
</reference>
<dbReference type="Proteomes" id="UP000360750">
    <property type="component" value="Unassembled WGS sequence"/>
</dbReference>
<dbReference type="RefSeq" id="WP_131734889.1">
    <property type="nucleotide sequence ID" value="NZ_CAACYD010000007.1"/>
</dbReference>
<protein>
    <recommendedName>
        <fullName evidence="3">ABM domain-containing protein</fullName>
    </recommendedName>
</protein>
<comment type="caution">
    <text evidence="1">The sequence shown here is derived from an EMBL/GenBank/DDBJ whole genome shotgun (WGS) entry which is preliminary data.</text>
</comment>
<dbReference type="GeneID" id="60751223"/>
<gene>
    <name evidence="1" type="ORF">NCTC8139_03243</name>
</gene>
<dbReference type="AlphaFoldDB" id="A0ABD7V5Y9"/>
<organism evidence="1 2">
    <name type="scientific">Gordonia paraffinivorans</name>
    <dbReference type="NCBI Taxonomy" id="175628"/>
    <lineage>
        <taxon>Bacteria</taxon>
        <taxon>Bacillati</taxon>
        <taxon>Actinomycetota</taxon>
        <taxon>Actinomycetes</taxon>
        <taxon>Mycobacteriales</taxon>
        <taxon>Gordoniaceae</taxon>
        <taxon>Gordonia</taxon>
    </lineage>
</organism>
<dbReference type="EMBL" id="CAACYD010000007">
    <property type="protein sequence ID" value="VFA89675.1"/>
    <property type="molecule type" value="Genomic_DNA"/>
</dbReference>